<accession>A0AAQ3SXD9</accession>
<dbReference type="EMBL" id="CP144747">
    <property type="protein sequence ID" value="WVZ62465.1"/>
    <property type="molecule type" value="Genomic_DNA"/>
</dbReference>
<gene>
    <name evidence="4" type="ORF">U9M48_012214</name>
</gene>
<evidence type="ECO:0000256" key="1">
    <source>
        <dbReference type="SAM" id="MobiDB-lite"/>
    </source>
</evidence>
<protein>
    <recommendedName>
        <fullName evidence="3">Alpha galactosidase C-terminal domain-containing protein</fullName>
    </recommendedName>
</protein>
<evidence type="ECO:0000313" key="4">
    <source>
        <dbReference type="EMBL" id="WVZ62465.1"/>
    </source>
</evidence>
<keyword evidence="2" id="KW-0812">Transmembrane</keyword>
<evidence type="ECO:0000259" key="3">
    <source>
        <dbReference type="Pfam" id="PF17801"/>
    </source>
</evidence>
<organism evidence="4 5">
    <name type="scientific">Paspalum notatum var. saurae</name>
    <dbReference type="NCBI Taxonomy" id="547442"/>
    <lineage>
        <taxon>Eukaryota</taxon>
        <taxon>Viridiplantae</taxon>
        <taxon>Streptophyta</taxon>
        <taxon>Embryophyta</taxon>
        <taxon>Tracheophyta</taxon>
        <taxon>Spermatophyta</taxon>
        <taxon>Magnoliopsida</taxon>
        <taxon>Liliopsida</taxon>
        <taxon>Poales</taxon>
        <taxon>Poaceae</taxon>
        <taxon>PACMAD clade</taxon>
        <taxon>Panicoideae</taxon>
        <taxon>Andropogonodae</taxon>
        <taxon>Paspaleae</taxon>
        <taxon>Paspalinae</taxon>
        <taxon>Paspalum</taxon>
    </lineage>
</organism>
<dbReference type="Proteomes" id="UP001341281">
    <property type="component" value="Chromosome 03"/>
</dbReference>
<name>A0AAQ3SXD9_PASNO</name>
<evidence type="ECO:0000313" key="5">
    <source>
        <dbReference type="Proteomes" id="UP001341281"/>
    </source>
</evidence>
<feature type="transmembrane region" description="Helical" evidence="2">
    <location>
        <begin position="46"/>
        <end position="63"/>
    </location>
</feature>
<keyword evidence="2" id="KW-0472">Membrane</keyword>
<feature type="region of interest" description="Disordered" evidence="1">
    <location>
        <begin position="1"/>
        <end position="24"/>
    </location>
</feature>
<dbReference type="AlphaFoldDB" id="A0AAQ3SXD9"/>
<dbReference type="Pfam" id="PF17801">
    <property type="entry name" value="Melibiase_C"/>
    <property type="match status" value="1"/>
</dbReference>
<dbReference type="Gene3D" id="2.60.40.1180">
    <property type="entry name" value="Golgi alpha-mannosidase II"/>
    <property type="match status" value="1"/>
</dbReference>
<keyword evidence="2" id="KW-1133">Transmembrane helix</keyword>
<proteinExistence type="predicted"/>
<dbReference type="InterPro" id="IPR041233">
    <property type="entry name" value="Melibiase_C"/>
</dbReference>
<sequence>MRWDKQSRVTEPDEEQRRRRGKACADEEVARQSHARRHGAVVQENLVQYSVLAVLGCLVFFAIQKIKGWIVWSIANFKCSDGDGAIARDAEGGRRDVWAEALSNNRKAVVLCNLPGCQATITAQWSNIEGGTWKNKIGIKALEKANVCSHASV</sequence>
<evidence type="ECO:0000256" key="2">
    <source>
        <dbReference type="SAM" id="Phobius"/>
    </source>
</evidence>
<dbReference type="SUPFAM" id="SSF51011">
    <property type="entry name" value="Glycosyl hydrolase domain"/>
    <property type="match status" value="1"/>
</dbReference>
<feature type="domain" description="Alpha galactosidase C-terminal" evidence="3">
    <location>
        <begin position="93"/>
        <end position="131"/>
    </location>
</feature>
<dbReference type="InterPro" id="IPR013780">
    <property type="entry name" value="Glyco_hydro_b"/>
</dbReference>
<keyword evidence="5" id="KW-1185">Reference proteome</keyword>
<reference evidence="4 5" key="1">
    <citation type="submission" date="2024-02" db="EMBL/GenBank/DDBJ databases">
        <title>High-quality chromosome-scale genome assembly of Pensacola bahiagrass (Paspalum notatum Flugge var. saurae).</title>
        <authorList>
            <person name="Vega J.M."/>
            <person name="Podio M."/>
            <person name="Orjuela J."/>
            <person name="Siena L.A."/>
            <person name="Pessino S.C."/>
            <person name="Combes M.C."/>
            <person name="Mariac C."/>
            <person name="Albertini E."/>
            <person name="Pupilli F."/>
            <person name="Ortiz J.P.A."/>
            <person name="Leblanc O."/>
        </authorList>
    </citation>
    <scope>NUCLEOTIDE SEQUENCE [LARGE SCALE GENOMIC DNA]</scope>
    <source>
        <strain evidence="4">R1</strain>
        <tissue evidence="4">Leaf</tissue>
    </source>
</reference>